<evidence type="ECO:0000256" key="1">
    <source>
        <dbReference type="ARBA" id="ARBA00004141"/>
    </source>
</evidence>
<dbReference type="GO" id="GO:0000271">
    <property type="term" value="P:polysaccharide biosynthetic process"/>
    <property type="evidence" value="ECO:0007669"/>
    <property type="project" value="InterPro"/>
</dbReference>
<accession>A0A934SMB4</accession>
<keyword evidence="3 6" id="KW-0812">Transmembrane</keyword>
<feature type="transmembrane region" description="Helical" evidence="6">
    <location>
        <begin position="56"/>
        <end position="77"/>
    </location>
</feature>
<proteinExistence type="inferred from homology"/>
<evidence type="ECO:0000313" key="10">
    <source>
        <dbReference type="Proteomes" id="UP000636458"/>
    </source>
</evidence>
<sequence>MPDSVVVVAGQRLHGLARQAVSFFLVGGIGLVIDVVVFNALRTTVLSPHDVHGGPIIAKTISTALAIVANWIGNRYWTFRAERRRGSRAQVVREAVEFGAVSIAGSLIALGCLWISHYALGYTSLLADNVASNVVGLALGTAFRFALYRWWVFGVRRIVLPPAPAEAQLGATRAGVGGN</sequence>
<dbReference type="PANTHER" id="PTHR38459:SF1">
    <property type="entry name" value="PROPHAGE BACTOPRENOL-LINKED GLUCOSE TRANSLOCASE HOMOLOG"/>
    <property type="match status" value="1"/>
</dbReference>
<keyword evidence="4 6" id="KW-1133">Transmembrane helix</keyword>
<evidence type="ECO:0000259" key="7">
    <source>
        <dbReference type="Pfam" id="PF04138"/>
    </source>
</evidence>
<keyword evidence="10" id="KW-1185">Reference proteome</keyword>
<evidence type="ECO:0000256" key="3">
    <source>
        <dbReference type="ARBA" id="ARBA00022692"/>
    </source>
</evidence>
<dbReference type="GO" id="GO:0005886">
    <property type="term" value="C:plasma membrane"/>
    <property type="evidence" value="ECO:0007669"/>
    <property type="project" value="TreeGrafter"/>
</dbReference>
<comment type="subcellular location">
    <subcellularLocation>
        <location evidence="1">Membrane</location>
        <topology evidence="1">Multi-pass membrane protein</topology>
    </subcellularLocation>
</comment>
<dbReference type="RefSeq" id="WP_200555182.1">
    <property type="nucleotide sequence ID" value="NZ_JAEPES010000001.1"/>
</dbReference>
<dbReference type="PANTHER" id="PTHR38459">
    <property type="entry name" value="PROPHAGE BACTOPRENOL-LINKED GLUCOSE TRANSLOCASE HOMOLOG"/>
    <property type="match status" value="1"/>
</dbReference>
<feature type="transmembrane region" description="Helical" evidence="6">
    <location>
        <begin position="98"/>
        <end position="118"/>
    </location>
</feature>
<keyword evidence="5 6" id="KW-0472">Membrane</keyword>
<feature type="domain" description="GtrA/DPMS transmembrane" evidence="7">
    <location>
        <begin position="23"/>
        <end position="153"/>
    </location>
</feature>
<evidence type="ECO:0000256" key="4">
    <source>
        <dbReference type="ARBA" id="ARBA00022989"/>
    </source>
</evidence>
<name>A0A934SMB4_9MICO</name>
<dbReference type="InterPro" id="IPR007267">
    <property type="entry name" value="GtrA_DPMS_TM"/>
</dbReference>
<gene>
    <name evidence="8" type="ORF">IV501_04570</name>
    <name evidence="9" type="ORF">IV501_10055</name>
</gene>
<feature type="transmembrane region" description="Helical" evidence="6">
    <location>
        <begin position="21"/>
        <end position="41"/>
    </location>
</feature>
<comment type="caution">
    <text evidence="9">The sequence shown here is derived from an EMBL/GenBank/DDBJ whole genome shotgun (WGS) entry which is preliminary data.</text>
</comment>
<dbReference type="EMBL" id="JAEPES010000003">
    <property type="protein sequence ID" value="MBK4347979.1"/>
    <property type="molecule type" value="Genomic_DNA"/>
</dbReference>
<dbReference type="Pfam" id="PF04138">
    <property type="entry name" value="GtrA_DPMS_TM"/>
    <property type="match status" value="1"/>
</dbReference>
<dbReference type="InterPro" id="IPR051401">
    <property type="entry name" value="GtrA_CellWall_Glycosyl"/>
</dbReference>
<protein>
    <submittedName>
        <fullName evidence="9">GtrA family protein</fullName>
    </submittedName>
</protein>
<reference evidence="9" key="1">
    <citation type="submission" date="2021-01" db="EMBL/GenBank/DDBJ databases">
        <title>Lacisediminihabitans sp. nov. strain G11-30, isolated from Antarctic Soil.</title>
        <authorList>
            <person name="Li J."/>
        </authorList>
    </citation>
    <scope>NUCLEOTIDE SEQUENCE</scope>
    <source>
        <strain evidence="9">G11-30</strain>
    </source>
</reference>
<evidence type="ECO:0000313" key="8">
    <source>
        <dbReference type="EMBL" id="MBK4346898.1"/>
    </source>
</evidence>
<organism evidence="9 10">
    <name type="scientific">Lacisediminihabitans changchengi</name>
    <dbReference type="NCBI Taxonomy" id="2787634"/>
    <lineage>
        <taxon>Bacteria</taxon>
        <taxon>Bacillati</taxon>
        <taxon>Actinomycetota</taxon>
        <taxon>Actinomycetes</taxon>
        <taxon>Micrococcales</taxon>
        <taxon>Microbacteriaceae</taxon>
        <taxon>Lacisediminihabitans</taxon>
    </lineage>
</organism>
<dbReference type="AlphaFoldDB" id="A0A934SMB4"/>
<dbReference type="EMBL" id="JAEPES010000001">
    <property type="protein sequence ID" value="MBK4346898.1"/>
    <property type="molecule type" value="Genomic_DNA"/>
</dbReference>
<evidence type="ECO:0000256" key="2">
    <source>
        <dbReference type="ARBA" id="ARBA00009399"/>
    </source>
</evidence>
<comment type="similarity">
    <text evidence="2">Belongs to the GtrA family.</text>
</comment>
<evidence type="ECO:0000256" key="6">
    <source>
        <dbReference type="SAM" id="Phobius"/>
    </source>
</evidence>
<feature type="transmembrane region" description="Helical" evidence="6">
    <location>
        <begin position="130"/>
        <end position="147"/>
    </location>
</feature>
<evidence type="ECO:0000256" key="5">
    <source>
        <dbReference type="ARBA" id="ARBA00023136"/>
    </source>
</evidence>
<evidence type="ECO:0000313" key="9">
    <source>
        <dbReference type="EMBL" id="MBK4347979.1"/>
    </source>
</evidence>
<dbReference type="Proteomes" id="UP000636458">
    <property type="component" value="Unassembled WGS sequence"/>
</dbReference>